<dbReference type="Proteomes" id="UP000501240">
    <property type="component" value="Chromosome"/>
</dbReference>
<feature type="transmembrane region" description="Helical" evidence="1">
    <location>
        <begin position="117"/>
        <end position="135"/>
    </location>
</feature>
<feature type="transmembrane region" description="Helical" evidence="1">
    <location>
        <begin position="232"/>
        <end position="254"/>
    </location>
</feature>
<evidence type="ECO:0000256" key="1">
    <source>
        <dbReference type="SAM" id="Phobius"/>
    </source>
</evidence>
<dbReference type="AlphaFoldDB" id="A0A7D4AGH1"/>
<reference evidence="2 3" key="1">
    <citation type="submission" date="2020-05" db="EMBL/GenBank/DDBJ databases">
        <title>Actinomadura verrucosospora NRRL-B18236 (PFL_A860) Genome sequencing and assembly.</title>
        <authorList>
            <person name="Samborskyy M."/>
        </authorList>
    </citation>
    <scope>NUCLEOTIDE SEQUENCE [LARGE SCALE GENOMIC DNA]</scope>
    <source>
        <strain evidence="2 3">NRRL:B18236</strain>
    </source>
</reference>
<feature type="transmembrane region" description="Helical" evidence="1">
    <location>
        <begin position="65"/>
        <end position="85"/>
    </location>
</feature>
<keyword evidence="1" id="KW-0472">Membrane</keyword>
<dbReference type="EMBL" id="CP053892">
    <property type="protein sequence ID" value="QKG18648.1"/>
    <property type="molecule type" value="Genomic_DNA"/>
</dbReference>
<proteinExistence type="predicted"/>
<sequence length="270" mass="29216">MSEQRPLRPSAATVIAASARAGFEEFTETFQIRLWLTGWVVRLAFQVMFFSLVGKYVEGQRLVDFMLIGNVLGVIALEGSAIAPAAATERYFGVLGMLVGTPGNHVLCVLARPTMRIAMATCSSTVVFLVLTSVLDVAVPWPAGLCILPVLVVVSLTCYCYGCFVSAMVYRFAFLEPGAVNIAYLSVIVFAGVNVPVSFWPAPVRVLSDCLPITHGLHAVRTIVARGPWSSVIGQVLLELLVGAAWLAVAYLLLARWIDRDRRAGRLDLG</sequence>
<feature type="transmembrane region" description="Helical" evidence="1">
    <location>
        <begin position="32"/>
        <end position="53"/>
    </location>
</feature>
<accession>A0A7D4AGH1</accession>
<evidence type="ECO:0000313" key="2">
    <source>
        <dbReference type="EMBL" id="QKG18648.1"/>
    </source>
</evidence>
<organism evidence="2 3">
    <name type="scientific">Actinomadura verrucosospora</name>
    <dbReference type="NCBI Taxonomy" id="46165"/>
    <lineage>
        <taxon>Bacteria</taxon>
        <taxon>Bacillati</taxon>
        <taxon>Actinomycetota</taxon>
        <taxon>Actinomycetes</taxon>
        <taxon>Streptosporangiales</taxon>
        <taxon>Thermomonosporaceae</taxon>
        <taxon>Actinomadura</taxon>
    </lineage>
</organism>
<name>A0A7D4AGH1_ACTVE</name>
<gene>
    <name evidence="2" type="ORF">ACTIVE_0282</name>
</gene>
<dbReference type="PANTHER" id="PTHR43229:SF2">
    <property type="entry name" value="NODULATION PROTEIN J"/>
    <property type="match status" value="1"/>
</dbReference>
<dbReference type="RefSeq" id="WP_173092019.1">
    <property type="nucleotide sequence ID" value="NZ_CP053892.1"/>
</dbReference>
<protein>
    <submittedName>
        <fullName evidence="2">Putative ABC transporter transmembrane protein</fullName>
    </submittedName>
</protein>
<keyword evidence="1" id="KW-1133">Transmembrane helix</keyword>
<dbReference type="PANTHER" id="PTHR43229">
    <property type="entry name" value="NODULATION PROTEIN J"/>
    <property type="match status" value="1"/>
</dbReference>
<dbReference type="InterPro" id="IPR051784">
    <property type="entry name" value="Nod_factor_ABC_transporter"/>
</dbReference>
<feature type="transmembrane region" description="Helical" evidence="1">
    <location>
        <begin position="182"/>
        <end position="202"/>
    </location>
</feature>
<feature type="transmembrane region" description="Helical" evidence="1">
    <location>
        <begin position="141"/>
        <end position="170"/>
    </location>
</feature>
<evidence type="ECO:0000313" key="3">
    <source>
        <dbReference type="Proteomes" id="UP000501240"/>
    </source>
</evidence>
<feature type="transmembrane region" description="Helical" evidence="1">
    <location>
        <begin position="91"/>
        <end position="110"/>
    </location>
</feature>
<keyword evidence="3" id="KW-1185">Reference proteome</keyword>
<keyword evidence="1 2" id="KW-0812">Transmembrane</keyword>